<evidence type="ECO:0000313" key="3">
    <source>
        <dbReference type="Proteomes" id="UP000178661"/>
    </source>
</evidence>
<dbReference type="Gene3D" id="2.30.130.30">
    <property type="entry name" value="Hypothetical protein"/>
    <property type="match status" value="1"/>
</dbReference>
<gene>
    <name evidence="2" type="ORF">A3G98_00265</name>
</gene>
<dbReference type="EMBL" id="MFVR01000017">
    <property type="protein sequence ID" value="OGJ01519.1"/>
    <property type="molecule type" value="Genomic_DNA"/>
</dbReference>
<dbReference type="SMART" id="SM01022">
    <property type="entry name" value="ASCH"/>
    <property type="match status" value="1"/>
</dbReference>
<dbReference type="Proteomes" id="UP000178661">
    <property type="component" value="Unassembled WGS sequence"/>
</dbReference>
<name>A0A1F6Y5B1_9BACT</name>
<feature type="domain" description="ASCH" evidence="1">
    <location>
        <begin position="10"/>
        <end position="116"/>
    </location>
</feature>
<evidence type="ECO:0000259" key="1">
    <source>
        <dbReference type="SMART" id="SM01022"/>
    </source>
</evidence>
<reference evidence="2 3" key="1">
    <citation type="journal article" date="2016" name="Nat. Commun.">
        <title>Thousands of microbial genomes shed light on interconnected biogeochemical processes in an aquifer system.</title>
        <authorList>
            <person name="Anantharaman K."/>
            <person name="Brown C.T."/>
            <person name="Hug L.A."/>
            <person name="Sharon I."/>
            <person name="Castelle C.J."/>
            <person name="Probst A.J."/>
            <person name="Thomas B.C."/>
            <person name="Singh A."/>
            <person name="Wilkins M.J."/>
            <person name="Karaoz U."/>
            <person name="Brodie E.L."/>
            <person name="Williams K.H."/>
            <person name="Hubbard S.S."/>
            <person name="Banfield J.F."/>
        </authorList>
    </citation>
    <scope>NUCLEOTIDE SEQUENCE [LARGE SCALE GENOMIC DNA]</scope>
</reference>
<sequence length="116" mass="13482">MSIENRKSLIEFPPLLDPLFESVQQGLKTLELRKEQPPFTNVKVADSVILKSRKSEQVKVEIIAIRKYKSLDEVLKNENVEKLAPNTTEEQRRDFAQRMFPDPNVPLLLFEFKKVG</sequence>
<comment type="caution">
    <text evidence="2">The sequence shown here is derived from an EMBL/GenBank/DDBJ whole genome shotgun (WGS) entry which is preliminary data.</text>
</comment>
<dbReference type="Pfam" id="PF04266">
    <property type="entry name" value="ASCH"/>
    <property type="match status" value="1"/>
</dbReference>
<dbReference type="AlphaFoldDB" id="A0A1F6Y5B1"/>
<evidence type="ECO:0000313" key="2">
    <source>
        <dbReference type="EMBL" id="OGJ01519.1"/>
    </source>
</evidence>
<dbReference type="InterPro" id="IPR015947">
    <property type="entry name" value="PUA-like_sf"/>
</dbReference>
<accession>A0A1F6Y5B1</accession>
<proteinExistence type="predicted"/>
<dbReference type="SUPFAM" id="SSF88697">
    <property type="entry name" value="PUA domain-like"/>
    <property type="match status" value="1"/>
</dbReference>
<organism evidence="2 3">
    <name type="scientific">Candidatus Nomurabacteria bacterium RIFCSPLOWO2_12_FULL_37_8</name>
    <dbReference type="NCBI Taxonomy" id="1801793"/>
    <lineage>
        <taxon>Bacteria</taxon>
        <taxon>Candidatus Nomuraibacteriota</taxon>
    </lineage>
</organism>
<protein>
    <recommendedName>
        <fullName evidence="1">ASCH domain-containing protein</fullName>
    </recommendedName>
</protein>
<dbReference type="InterPro" id="IPR007374">
    <property type="entry name" value="ASCH_domain"/>
</dbReference>